<name>A0A414SKB5_9FIRM</name>
<protein>
    <submittedName>
        <fullName evidence="1">XRE family transcriptional regulator</fullName>
    </submittedName>
</protein>
<gene>
    <name evidence="1" type="ORF">DW272_02045</name>
</gene>
<dbReference type="RefSeq" id="WP_118197331.1">
    <property type="nucleotide sequence ID" value="NZ_QRHZ01000001.1"/>
</dbReference>
<evidence type="ECO:0000313" key="2">
    <source>
        <dbReference type="Proteomes" id="UP000284220"/>
    </source>
</evidence>
<reference evidence="1 2" key="1">
    <citation type="submission" date="2018-08" db="EMBL/GenBank/DDBJ databases">
        <title>A genome reference for cultivated species of the human gut microbiota.</title>
        <authorList>
            <person name="Zou Y."/>
            <person name="Xue W."/>
            <person name="Luo G."/>
        </authorList>
    </citation>
    <scope>NUCLEOTIDE SEQUENCE [LARGE SCALE GENOMIC DNA]</scope>
    <source>
        <strain evidence="1 2">AM22-9LB</strain>
    </source>
</reference>
<sequence length="90" mass="10143">MLHRLISFIIGKNRTEAVKISTIQQKIDMACAYAGISKAELARKLGYKTPQAFQKRYNTGKFTQEELSEIAHITGGTYISIFQYPDGTQI</sequence>
<comment type="caution">
    <text evidence="1">The sequence shown here is derived from an EMBL/GenBank/DDBJ whole genome shotgun (WGS) entry which is preliminary data.</text>
</comment>
<proteinExistence type="predicted"/>
<accession>A0A414SKB5</accession>
<dbReference type="Proteomes" id="UP000284220">
    <property type="component" value="Unassembled WGS sequence"/>
</dbReference>
<dbReference type="EMBL" id="QRHZ01000001">
    <property type="protein sequence ID" value="RHG20009.1"/>
    <property type="molecule type" value="Genomic_DNA"/>
</dbReference>
<dbReference type="AlphaFoldDB" id="A0A414SKB5"/>
<organism evidence="1 2">
    <name type="scientific">Blautia obeum</name>
    <dbReference type="NCBI Taxonomy" id="40520"/>
    <lineage>
        <taxon>Bacteria</taxon>
        <taxon>Bacillati</taxon>
        <taxon>Bacillota</taxon>
        <taxon>Clostridia</taxon>
        <taxon>Lachnospirales</taxon>
        <taxon>Lachnospiraceae</taxon>
        <taxon>Blautia</taxon>
    </lineage>
</organism>
<evidence type="ECO:0000313" key="1">
    <source>
        <dbReference type="EMBL" id="RHG20009.1"/>
    </source>
</evidence>